<dbReference type="SUPFAM" id="SSF47005">
    <property type="entry name" value="Peripheral subunit-binding domain of 2-oxo acid dehydrogenase complex"/>
    <property type="match status" value="1"/>
</dbReference>
<comment type="caution">
    <text evidence="10">The sequence shown here is derived from an EMBL/GenBank/DDBJ whole genome shotgun (WGS) entry which is preliminary data.</text>
</comment>
<name>A0ABX4J017_9HYPH</name>
<dbReference type="SUPFAM" id="SSF51230">
    <property type="entry name" value="Single hybrid motif"/>
    <property type="match status" value="2"/>
</dbReference>
<dbReference type="RefSeq" id="WP_097544733.1">
    <property type="nucleotide sequence ID" value="NZ_NWSL01000026.1"/>
</dbReference>
<keyword evidence="5" id="KW-0450">Lipoyl</keyword>
<dbReference type="EMBL" id="NWSL01000026">
    <property type="protein sequence ID" value="PDS48505.1"/>
    <property type="molecule type" value="Genomic_DNA"/>
</dbReference>
<proteinExistence type="inferred from homology"/>
<dbReference type="Proteomes" id="UP000219972">
    <property type="component" value="Unassembled WGS sequence"/>
</dbReference>
<evidence type="ECO:0000259" key="8">
    <source>
        <dbReference type="PROSITE" id="PS50968"/>
    </source>
</evidence>
<dbReference type="InterPro" id="IPR000089">
    <property type="entry name" value="Biotin_lipoyl"/>
</dbReference>
<dbReference type="CDD" id="cd06849">
    <property type="entry name" value="lipoyl_domain"/>
    <property type="match status" value="2"/>
</dbReference>
<dbReference type="PROSITE" id="PS50968">
    <property type="entry name" value="BIOTINYL_LIPOYL"/>
    <property type="match status" value="2"/>
</dbReference>
<dbReference type="InterPro" id="IPR000073">
    <property type="entry name" value="AB_hydrolase_1"/>
</dbReference>
<evidence type="ECO:0000256" key="7">
    <source>
        <dbReference type="SAM" id="MobiDB-lite"/>
    </source>
</evidence>
<evidence type="ECO:0000313" key="11">
    <source>
        <dbReference type="Proteomes" id="UP000219972"/>
    </source>
</evidence>
<dbReference type="Pfam" id="PF12697">
    <property type="entry name" value="Abhydrolase_6"/>
    <property type="match status" value="1"/>
</dbReference>
<dbReference type="SUPFAM" id="SSF53474">
    <property type="entry name" value="alpha/beta-Hydrolases"/>
    <property type="match status" value="1"/>
</dbReference>
<dbReference type="PROSITE" id="PS51826">
    <property type="entry name" value="PSBD"/>
    <property type="match status" value="1"/>
</dbReference>
<dbReference type="Gene3D" id="4.10.320.10">
    <property type="entry name" value="E3-binding domain"/>
    <property type="match status" value="1"/>
</dbReference>
<gene>
    <name evidence="10" type="ORF">CO662_28860</name>
</gene>
<reference evidence="10 11" key="1">
    <citation type="submission" date="2017-09" db="EMBL/GenBank/DDBJ databases">
        <title>Comparative genomics of rhizobia isolated from Phaseolus vulgaris in China.</title>
        <authorList>
            <person name="Tong W."/>
        </authorList>
    </citation>
    <scope>NUCLEOTIDE SEQUENCE [LARGE SCALE GENOMIC DNA]</scope>
    <source>
        <strain evidence="10 11">Y27</strain>
    </source>
</reference>
<feature type="compositionally biased region" description="Basic and acidic residues" evidence="7">
    <location>
        <begin position="218"/>
        <end position="230"/>
    </location>
</feature>
<dbReference type="Gene3D" id="2.40.50.100">
    <property type="match status" value="2"/>
</dbReference>
<evidence type="ECO:0000256" key="1">
    <source>
        <dbReference type="ARBA" id="ARBA00001938"/>
    </source>
</evidence>
<dbReference type="InterPro" id="IPR003016">
    <property type="entry name" value="2-oxoA_DH_lipoyl-BS"/>
</dbReference>
<dbReference type="Pfam" id="PF02817">
    <property type="entry name" value="E3_binding"/>
    <property type="match status" value="1"/>
</dbReference>
<evidence type="ECO:0000313" key="10">
    <source>
        <dbReference type="EMBL" id="PDS48505.1"/>
    </source>
</evidence>
<feature type="domain" description="Lipoyl-binding" evidence="8">
    <location>
        <begin position="114"/>
        <end position="189"/>
    </location>
</feature>
<organism evidence="10 11">
    <name type="scientific">Rhizobium anhuiense</name>
    <dbReference type="NCBI Taxonomy" id="1184720"/>
    <lineage>
        <taxon>Bacteria</taxon>
        <taxon>Pseudomonadati</taxon>
        <taxon>Pseudomonadota</taxon>
        <taxon>Alphaproteobacteria</taxon>
        <taxon>Hyphomicrobiales</taxon>
        <taxon>Rhizobiaceae</taxon>
        <taxon>Rhizobium/Agrobacterium group</taxon>
        <taxon>Rhizobium</taxon>
    </lineage>
</organism>
<comment type="subunit">
    <text evidence="3">Forms a 24-polypeptide structural core with octahedral symmetry.</text>
</comment>
<accession>A0ABX4J017</accession>
<dbReference type="PANTHER" id="PTHR43178">
    <property type="entry name" value="DIHYDROLIPOAMIDE ACETYLTRANSFERASE COMPONENT OF PYRUVATE DEHYDROGENASE COMPLEX"/>
    <property type="match status" value="1"/>
</dbReference>
<dbReference type="InterPro" id="IPR011053">
    <property type="entry name" value="Single_hybrid_motif"/>
</dbReference>
<feature type="domain" description="Peripheral subunit-binding (PSBD)" evidence="9">
    <location>
        <begin position="232"/>
        <end position="269"/>
    </location>
</feature>
<keyword evidence="11" id="KW-1185">Reference proteome</keyword>
<dbReference type="InterPro" id="IPR004167">
    <property type="entry name" value="PSBD"/>
</dbReference>
<evidence type="ECO:0000256" key="3">
    <source>
        <dbReference type="ARBA" id="ARBA00011484"/>
    </source>
</evidence>
<dbReference type="InterPro" id="IPR029058">
    <property type="entry name" value="AB_hydrolase_fold"/>
</dbReference>
<evidence type="ECO:0000256" key="5">
    <source>
        <dbReference type="ARBA" id="ARBA00022823"/>
    </source>
</evidence>
<sequence length="540" mass="56553">MTIRVLKMPRLGETMDEGKVVGWLVKPGDSFQRGDSIIEIETDKTIAEFPALGDGRLEEILVSIGDVIEVGKPLARIDIGAGPDWTAEDGEEAMPAEEAAVASTMDAPTAAYAETDLAMPRLGETMEEGRVAKWLKAPGETFVRGESIVEIETDKTIAEFPALTDGRLVSILRHDGEMVTVGDPIARIEVPADTTVVDEAAAPPAGLADGQAEADATFSRKSDVRRPDGRVRATPLARRLARRNGLDIDTLSGSGRRGRIEKADVLAAAEGGSAPTIAAPGDVQFATCARGRLAYLDSGKGEGNPILLLHGFAGDRTTWAAVAAGLKRAGRRVIVPDLPGHGLTEIVANAATDLFTDLPAFLDALKLSKVDIIAHSLGAVAALGLASAAPGKIASISLIAPAGLGSDIDGHFIHGMASVKTGGEVAHLLRRLSVNGIDLSDTALNGLAGSLAEGRLVPLAEAIAGPSGQRIDSLAAIEKLSAQLPVRVLFGLEDRIIPWKHVLGLPPRVAVHLLARSGHMPQWDQTKDVLEILLSRGSKA</sequence>
<dbReference type="Gene3D" id="3.40.50.1820">
    <property type="entry name" value="alpha/beta hydrolase"/>
    <property type="match status" value="1"/>
</dbReference>
<dbReference type="PANTHER" id="PTHR43178:SF5">
    <property type="entry name" value="LIPOAMIDE ACYLTRANSFERASE COMPONENT OF BRANCHED-CHAIN ALPHA-KETO ACID DEHYDROGENASE COMPLEX, MITOCHONDRIAL"/>
    <property type="match status" value="1"/>
</dbReference>
<evidence type="ECO:0000256" key="2">
    <source>
        <dbReference type="ARBA" id="ARBA00007317"/>
    </source>
</evidence>
<dbReference type="InterPro" id="IPR036625">
    <property type="entry name" value="E3-bd_dom_sf"/>
</dbReference>
<dbReference type="NCBIfam" id="NF011457">
    <property type="entry name" value="PRK14875.1"/>
    <property type="match status" value="1"/>
</dbReference>
<evidence type="ECO:0000259" key="9">
    <source>
        <dbReference type="PROSITE" id="PS51826"/>
    </source>
</evidence>
<feature type="domain" description="Lipoyl-binding" evidence="8">
    <location>
        <begin position="3"/>
        <end position="78"/>
    </location>
</feature>
<comment type="cofactor">
    <cofactor evidence="1">
        <name>(R)-lipoate</name>
        <dbReference type="ChEBI" id="CHEBI:83088"/>
    </cofactor>
</comment>
<feature type="region of interest" description="Disordered" evidence="7">
    <location>
        <begin position="206"/>
        <end position="230"/>
    </location>
</feature>
<comment type="similarity">
    <text evidence="2">Belongs to the 2-oxoacid dehydrogenase family.</text>
</comment>
<dbReference type="InterPro" id="IPR050743">
    <property type="entry name" value="2-oxoacid_DH_E2_comp"/>
</dbReference>
<dbReference type="Pfam" id="PF00364">
    <property type="entry name" value="Biotin_lipoyl"/>
    <property type="match status" value="2"/>
</dbReference>
<dbReference type="PRINTS" id="PR00111">
    <property type="entry name" value="ABHYDROLASE"/>
</dbReference>
<evidence type="ECO:0000256" key="6">
    <source>
        <dbReference type="ARBA" id="ARBA00023315"/>
    </source>
</evidence>
<keyword evidence="4" id="KW-0808">Transferase</keyword>
<keyword evidence="6" id="KW-0012">Acyltransferase</keyword>
<dbReference type="PROSITE" id="PS00189">
    <property type="entry name" value="LIPOYL"/>
    <property type="match status" value="2"/>
</dbReference>
<evidence type="ECO:0000256" key="4">
    <source>
        <dbReference type="ARBA" id="ARBA00022679"/>
    </source>
</evidence>
<protein>
    <submittedName>
        <fullName evidence="10">Acetoin dehydrogenase dihydrolipoyllysine-residue acetyltransferase subunit</fullName>
    </submittedName>
</protein>